<reference evidence="2" key="1">
    <citation type="submission" date="2021-03" db="EMBL/GenBank/DDBJ databases">
        <title>Revisited historic fungal species revealed as producer of novel bioactive compounds through whole genome sequencing and comparative genomics.</title>
        <authorList>
            <person name="Vignolle G.A."/>
            <person name="Hochenegger N."/>
            <person name="Mach R.L."/>
            <person name="Mach-Aigner A.R."/>
            <person name="Javad Rahimi M."/>
            <person name="Salim K.A."/>
            <person name="Chan C.M."/>
            <person name="Lim L.B.L."/>
            <person name="Cai F."/>
            <person name="Druzhinina I.S."/>
            <person name="U'Ren J.M."/>
            <person name="Derntl C."/>
        </authorList>
    </citation>
    <scope>NUCLEOTIDE SEQUENCE</scope>
    <source>
        <strain evidence="2">TUCIM 5799</strain>
    </source>
</reference>
<proteinExistence type="predicted"/>
<comment type="caution">
    <text evidence="2">The sequence shown here is derived from an EMBL/GenBank/DDBJ whole genome shotgun (WGS) entry which is preliminary data.</text>
</comment>
<dbReference type="PANTHER" id="PTHR37017:SF11">
    <property type="entry name" value="ESTERASE_LIPASE_THIOESTERASE DOMAIN-CONTAINING PROTEIN"/>
    <property type="match status" value="1"/>
</dbReference>
<dbReference type="AlphaFoldDB" id="A0A9P9WRC7"/>
<evidence type="ECO:0000259" key="1">
    <source>
        <dbReference type="Pfam" id="PF12697"/>
    </source>
</evidence>
<gene>
    <name evidence="2" type="ORF">JX265_004559</name>
</gene>
<organism evidence="2 3">
    <name type="scientific">Neoarthrinium moseri</name>
    <dbReference type="NCBI Taxonomy" id="1658444"/>
    <lineage>
        <taxon>Eukaryota</taxon>
        <taxon>Fungi</taxon>
        <taxon>Dikarya</taxon>
        <taxon>Ascomycota</taxon>
        <taxon>Pezizomycotina</taxon>
        <taxon>Sordariomycetes</taxon>
        <taxon>Xylariomycetidae</taxon>
        <taxon>Amphisphaeriales</taxon>
        <taxon>Apiosporaceae</taxon>
        <taxon>Neoarthrinium</taxon>
    </lineage>
</organism>
<dbReference type="Proteomes" id="UP000829685">
    <property type="component" value="Unassembled WGS sequence"/>
</dbReference>
<name>A0A9P9WRC7_9PEZI</name>
<evidence type="ECO:0000313" key="2">
    <source>
        <dbReference type="EMBL" id="KAI1875501.1"/>
    </source>
</evidence>
<dbReference type="PANTHER" id="PTHR37017">
    <property type="entry name" value="AB HYDROLASE-1 DOMAIN-CONTAINING PROTEIN-RELATED"/>
    <property type="match status" value="1"/>
</dbReference>
<feature type="domain" description="AB hydrolase-1" evidence="1">
    <location>
        <begin position="10"/>
        <end position="237"/>
    </location>
</feature>
<dbReference type="InterPro" id="IPR052897">
    <property type="entry name" value="Sec-Metab_Biosynth_Hydrolase"/>
</dbReference>
<accession>A0A9P9WRC7</accession>
<dbReference type="EMBL" id="JAFIMR010000008">
    <property type="protein sequence ID" value="KAI1875501.1"/>
    <property type="molecule type" value="Genomic_DNA"/>
</dbReference>
<dbReference type="Pfam" id="PF12697">
    <property type="entry name" value="Abhydrolase_6"/>
    <property type="match status" value="1"/>
</dbReference>
<dbReference type="Gene3D" id="3.40.50.1820">
    <property type="entry name" value="alpha/beta hydrolase"/>
    <property type="match status" value="1"/>
</dbReference>
<dbReference type="OrthoDB" id="408373at2759"/>
<dbReference type="InterPro" id="IPR000073">
    <property type="entry name" value="AB_hydrolase_1"/>
</dbReference>
<dbReference type="InterPro" id="IPR029058">
    <property type="entry name" value="AB_hydrolase_fold"/>
</dbReference>
<dbReference type="SUPFAM" id="SSF53474">
    <property type="entry name" value="alpha/beta-Hydrolases"/>
    <property type="match status" value="1"/>
</dbReference>
<sequence>MPNQKPTIAVIPGAWLPLGAYDDYLSALKEAGYPGLGIGYPSLDPEDPSTTDIAKDTTAIREALVPLLDEGKYVVLVLHSYGSMPGAAAAKGLSTTERLDAGLPGGIVGLIYVSAFVVSEGVSCVGMTGGGLAPWILRDTPKAGLTLPENPARMFGSDYPPGEAESRGAACRPHASLAFETPQLPPAAEDDAFTGKMGYIVTTQDDEVPKEAQYAMIGGLKKDWVVREIAGSHMSPFGGRRLADSIQALTQLIESFEKV</sequence>
<evidence type="ECO:0000313" key="3">
    <source>
        <dbReference type="Proteomes" id="UP000829685"/>
    </source>
</evidence>
<keyword evidence="3" id="KW-1185">Reference proteome</keyword>
<protein>
    <recommendedName>
        <fullName evidence="1">AB hydrolase-1 domain-containing protein</fullName>
    </recommendedName>
</protein>